<dbReference type="GO" id="GO:0003924">
    <property type="term" value="F:GTPase activity"/>
    <property type="evidence" value="ECO:0007669"/>
    <property type="project" value="InterPro"/>
</dbReference>
<name>A0A151ZCK2_TIELA</name>
<dbReference type="InterPro" id="IPR006689">
    <property type="entry name" value="Small_GTPase_ARF/SAR"/>
</dbReference>
<dbReference type="SMART" id="SM00175">
    <property type="entry name" value="RAB"/>
    <property type="match status" value="1"/>
</dbReference>
<evidence type="ECO:0000256" key="6">
    <source>
        <dbReference type="ARBA" id="ARBA00023034"/>
    </source>
</evidence>
<keyword evidence="7 9" id="KW-0342">GTP-binding</keyword>
<keyword evidence="3 9" id="KW-0547">Nucleotide-binding</keyword>
<gene>
    <name evidence="12" type="ORF">DLAC_07373</name>
</gene>
<evidence type="ECO:0000256" key="8">
    <source>
        <dbReference type="ARBA" id="ARBA00059050"/>
    </source>
</evidence>
<feature type="binding site" evidence="10">
    <location>
        <position position="48"/>
    </location>
    <ligand>
        <name>Mg(2+)</name>
        <dbReference type="ChEBI" id="CHEBI:18420"/>
    </ligand>
</feature>
<dbReference type="NCBIfam" id="TIGR00231">
    <property type="entry name" value="small_GTP"/>
    <property type="match status" value="1"/>
</dbReference>
<dbReference type="InterPro" id="IPR027417">
    <property type="entry name" value="P-loop_NTPase"/>
</dbReference>
<dbReference type="OrthoDB" id="15652at2759"/>
<keyword evidence="5" id="KW-0813">Transport</keyword>
<dbReference type="SMART" id="SM00177">
    <property type="entry name" value="ARF"/>
    <property type="match status" value="1"/>
</dbReference>
<evidence type="ECO:0000256" key="3">
    <source>
        <dbReference type="ARBA" id="ARBA00022741"/>
    </source>
</evidence>
<dbReference type="Proteomes" id="UP000076078">
    <property type="component" value="Unassembled WGS sequence"/>
</dbReference>
<feature type="binding site" evidence="9">
    <location>
        <begin position="126"/>
        <end position="129"/>
    </location>
    <ligand>
        <name>GTP</name>
        <dbReference type="ChEBI" id="CHEBI:37565"/>
    </ligand>
</feature>
<dbReference type="InParanoid" id="A0A151ZCK2"/>
<dbReference type="PANTHER" id="PTHR11711">
    <property type="entry name" value="ADP RIBOSYLATION FACTOR-RELATED"/>
    <property type="match status" value="1"/>
</dbReference>
<evidence type="ECO:0000256" key="2">
    <source>
        <dbReference type="ARBA" id="ARBA00010290"/>
    </source>
</evidence>
<evidence type="ECO:0000256" key="4">
    <source>
        <dbReference type="ARBA" id="ARBA00022892"/>
    </source>
</evidence>
<accession>A0A151ZCK2</accession>
<evidence type="ECO:0000256" key="5">
    <source>
        <dbReference type="ARBA" id="ARBA00022927"/>
    </source>
</evidence>
<feature type="binding site" evidence="9">
    <location>
        <position position="70"/>
    </location>
    <ligand>
        <name>GTP</name>
        <dbReference type="ChEBI" id="CHEBI:37565"/>
    </ligand>
</feature>
<evidence type="ECO:0000256" key="11">
    <source>
        <dbReference type="RuleBase" id="RU003925"/>
    </source>
</evidence>
<sequence>MGNLLSSIYELFDPKKSYRILMIGLDNAGKTTILYKLKIGEIITTLPTIGFNVENIAYKNLDFNVWDVGGQLKLRSLWRHYYESSSAVIFVVDSADNERMIEVKEEIENLMNEPSLSGAPLLVLANKQDCPNAMSIAEISENLNLYSIKDRKWFVQSTCATRGDGIYEGLEFLSKALK</sequence>
<dbReference type="PRINTS" id="PR00328">
    <property type="entry name" value="SAR1GTPBP"/>
</dbReference>
<dbReference type="GO" id="GO:0046872">
    <property type="term" value="F:metal ion binding"/>
    <property type="evidence" value="ECO:0007669"/>
    <property type="project" value="UniProtKB-KW"/>
</dbReference>
<dbReference type="Gene3D" id="3.40.50.300">
    <property type="entry name" value="P-loop containing nucleotide triphosphate hydrolases"/>
    <property type="match status" value="1"/>
</dbReference>
<feature type="binding site" evidence="9">
    <location>
        <begin position="24"/>
        <end position="31"/>
    </location>
    <ligand>
        <name>GTP</name>
        <dbReference type="ChEBI" id="CHEBI:37565"/>
    </ligand>
</feature>
<dbReference type="OMA" id="MANYWTK"/>
<dbReference type="PROSITE" id="PS51419">
    <property type="entry name" value="RAB"/>
    <property type="match status" value="1"/>
</dbReference>
<dbReference type="PROSITE" id="PS51417">
    <property type="entry name" value="ARF"/>
    <property type="match status" value="1"/>
</dbReference>
<proteinExistence type="inferred from homology"/>
<dbReference type="AlphaFoldDB" id="A0A151ZCK2"/>
<comment type="function">
    <text evidence="8">GTP-binding protein that may be involved in protein trafficking. May modulate vesicle budding and uncoating within the Golgi apparatus.</text>
</comment>
<dbReference type="GO" id="GO:0030010">
    <property type="term" value="P:establishment of cell polarity"/>
    <property type="evidence" value="ECO:0007669"/>
    <property type="project" value="UniProtKB-ARBA"/>
</dbReference>
<dbReference type="FunFam" id="3.40.50.300:FF:000412">
    <property type="entry name" value="ADP-ribosylation factor 1"/>
    <property type="match status" value="1"/>
</dbReference>
<dbReference type="SMART" id="SM00178">
    <property type="entry name" value="SAR"/>
    <property type="match status" value="1"/>
</dbReference>
<evidence type="ECO:0000256" key="9">
    <source>
        <dbReference type="PIRSR" id="PIRSR606689-1"/>
    </source>
</evidence>
<keyword evidence="5" id="KW-0653">Protein transport</keyword>
<evidence type="ECO:0000256" key="10">
    <source>
        <dbReference type="PIRSR" id="PIRSR606689-2"/>
    </source>
</evidence>
<dbReference type="GO" id="GO:0016192">
    <property type="term" value="P:vesicle-mediated transport"/>
    <property type="evidence" value="ECO:0007669"/>
    <property type="project" value="UniProtKB-KW"/>
</dbReference>
<dbReference type="FunCoup" id="A0A151ZCK2">
    <property type="interactions" value="73"/>
</dbReference>
<evidence type="ECO:0000256" key="1">
    <source>
        <dbReference type="ARBA" id="ARBA00004555"/>
    </source>
</evidence>
<dbReference type="CDD" id="cd00878">
    <property type="entry name" value="Arf_Arl"/>
    <property type="match status" value="1"/>
</dbReference>
<keyword evidence="10" id="KW-0460">Magnesium</keyword>
<evidence type="ECO:0000313" key="12">
    <source>
        <dbReference type="EMBL" id="KYQ91604.1"/>
    </source>
</evidence>
<evidence type="ECO:0000313" key="13">
    <source>
        <dbReference type="Proteomes" id="UP000076078"/>
    </source>
</evidence>
<dbReference type="GO" id="GO:0015031">
    <property type="term" value="P:protein transport"/>
    <property type="evidence" value="ECO:0007669"/>
    <property type="project" value="UniProtKB-KW"/>
</dbReference>
<dbReference type="InterPro" id="IPR005225">
    <property type="entry name" value="Small_GTP-bd"/>
</dbReference>
<keyword evidence="6" id="KW-0333">Golgi apparatus</keyword>
<dbReference type="SUPFAM" id="SSF52540">
    <property type="entry name" value="P-loop containing nucleoside triphosphate hydrolases"/>
    <property type="match status" value="1"/>
</dbReference>
<evidence type="ECO:0000256" key="7">
    <source>
        <dbReference type="ARBA" id="ARBA00023134"/>
    </source>
</evidence>
<keyword evidence="13" id="KW-1185">Reference proteome</keyword>
<comment type="similarity">
    <text evidence="2 11">Belongs to the small GTPase superfamily. Arf family.</text>
</comment>
<reference evidence="12 13" key="1">
    <citation type="submission" date="2015-12" db="EMBL/GenBank/DDBJ databases">
        <title>Dictyostelia acquired genes for synthesis and detection of signals that induce cell-type specialization by lateral gene transfer from prokaryotes.</title>
        <authorList>
            <person name="Gloeckner G."/>
            <person name="Schaap P."/>
        </authorList>
    </citation>
    <scope>NUCLEOTIDE SEQUENCE [LARGE SCALE GENOMIC DNA]</scope>
    <source>
        <strain evidence="12 13">TK</strain>
    </source>
</reference>
<comment type="subcellular location">
    <subcellularLocation>
        <location evidence="1">Golgi apparatus</location>
    </subcellularLocation>
</comment>
<feature type="binding site" evidence="10">
    <location>
        <position position="31"/>
    </location>
    <ligand>
        <name>Mg(2+)</name>
        <dbReference type="ChEBI" id="CHEBI:18420"/>
    </ligand>
</feature>
<dbReference type="InterPro" id="IPR024156">
    <property type="entry name" value="Small_GTPase_ARF"/>
</dbReference>
<dbReference type="GO" id="GO:0005794">
    <property type="term" value="C:Golgi apparatus"/>
    <property type="evidence" value="ECO:0007669"/>
    <property type="project" value="UniProtKB-SubCell"/>
</dbReference>
<dbReference type="STRING" id="361077.A0A151ZCK2"/>
<dbReference type="GO" id="GO:0005525">
    <property type="term" value="F:GTP binding"/>
    <property type="evidence" value="ECO:0007669"/>
    <property type="project" value="UniProtKB-KW"/>
</dbReference>
<organism evidence="12 13">
    <name type="scientific">Tieghemostelium lacteum</name>
    <name type="common">Slime mold</name>
    <name type="synonym">Dictyostelium lacteum</name>
    <dbReference type="NCBI Taxonomy" id="361077"/>
    <lineage>
        <taxon>Eukaryota</taxon>
        <taxon>Amoebozoa</taxon>
        <taxon>Evosea</taxon>
        <taxon>Eumycetozoa</taxon>
        <taxon>Dictyostelia</taxon>
        <taxon>Dictyosteliales</taxon>
        <taxon>Raperosteliaceae</taxon>
        <taxon>Tieghemostelium</taxon>
    </lineage>
</organism>
<protein>
    <submittedName>
        <fullName evidence="12">ADP-ribosylation factor</fullName>
    </submittedName>
</protein>
<comment type="caution">
    <text evidence="12">The sequence shown here is derived from an EMBL/GenBank/DDBJ whole genome shotgun (WGS) entry which is preliminary data.</text>
</comment>
<keyword evidence="10" id="KW-0479">Metal-binding</keyword>
<keyword evidence="4" id="KW-0931">ER-Golgi transport</keyword>
<dbReference type="Pfam" id="PF00025">
    <property type="entry name" value="Arf"/>
    <property type="match status" value="1"/>
</dbReference>
<dbReference type="EMBL" id="LODT01000034">
    <property type="protein sequence ID" value="KYQ91604.1"/>
    <property type="molecule type" value="Genomic_DNA"/>
</dbReference>